<dbReference type="PANTHER" id="PTHR34095:SF1">
    <property type="entry name" value="LARGE RIBOSOMAL SUBUNIT PROTEIN ML55"/>
    <property type="match status" value="1"/>
</dbReference>
<evidence type="ECO:0008006" key="3">
    <source>
        <dbReference type="Google" id="ProtNLM"/>
    </source>
</evidence>
<dbReference type="GO" id="GO:0006412">
    <property type="term" value="P:translation"/>
    <property type="evidence" value="ECO:0007669"/>
    <property type="project" value="TreeGrafter"/>
</dbReference>
<evidence type="ECO:0000313" key="2">
    <source>
        <dbReference type="Proteomes" id="UP000694569"/>
    </source>
</evidence>
<reference evidence="1" key="2">
    <citation type="submission" date="2025-09" db="UniProtKB">
        <authorList>
            <consortium name="Ensembl"/>
        </authorList>
    </citation>
    <scope>IDENTIFICATION</scope>
</reference>
<dbReference type="Ensembl" id="ENSLLET00000048051.1">
    <property type="protein sequence ID" value="ENSLLEP00000046213.1"/>
    <property type="gene ID" value="ENSLLEG00000029304.1"/>
</dbReference>
<protein>
    <recommendedName>
        <fullName evidence="3">39S ribosomal protein L55, mitochondrial</fullName>
    </recommendedName>
</protein>
<dbReference type="InterPro" id="IPR018615">
    <property type="entry name" value="Ribosomal_mL55"/>
</dbReference>
<reference evidence="1" key="1">
    <citation type="submission" date="2025-08" db="UniProtKB">
        <authorList>
            <consortium name="Ensembl"/>
        </authorList>
    </citation>
    <scope>IDENTIFICATION</scope>
</reference>
<dbReference type="OrthoDB" id="9986315at2759"/>
<accession>A0A8C5WL94</accession>
<dbReference type="PANTHER" id="PTHR34095">
    <property type="entry name" value="39S RIBOSOMAL PROTEIN L55, MITOCHONDRIAL"/>
    <property type="match status" value="1"/>
</dbReference>
<organism evidence="1 2">
    <name type="scientific">Leptobrachium leishanense</name>
    <name type="common">Leishan spiny toad</name>
    <dbReference type="NCBI Taxonomy" id="445787"/>
    <lineage>
        <taxon>Eukaryota</taxon>
        <taxon>Metazoa</taxon>
        <taxon>Chordata</taxon>
        <taxon>Craniata</taxon>
        <taxon>Vertebrata</taxon>
        <taxon>Euteleostomi</taxon>
        <taxon>Amphibia</taxon>
        <taxon>Batrachia</taxon>
        <taxon>Anura</taxon>
        <taxon>Pelobatoidea</taxon>
        <taxon>Megophryidae</taxon>
        <taxon>Leptobrachium</taxon>
    </lineage>
</organism>
<evidence type="ECO:0000313" key="1">
    <source>
        <dbReference type="Ensembl" id="ENSLLEP00000046213.1"/>
    </source>
</evidence>
<keyword evidence="2" id="KW-1185">Reference proteome</keyword>
<dbReference type="AlphaFoldDB" id="A0A8C5WL94"/>
<dbReference type="GO" id="GO:0005762">
    <property type="term" value="C:mitochondrial large ribosomal subunit"/>
    <property type="evidence" value="ECO:0007669"/>
    <property type="project" value="InterPro"/>
</dbReference>
<proteinExistence type="predicted"/>
<dbReference type="GeneTree" id="ENSGT00940000165232"/>
<dbReference type="Pfam" id="PF09776">
    <property type="entry name" value="Mitoc_L55"/>
    <property type="match status" value="1"/>
</dbReference>
<dbReference type="Gene3D" id="6.20.130.20">
    <property type="entry name" value="Mitochondrial ribosomal protein L55"/>
    <property type="match status" value="1"/>
</dbReference>
<name>A0A8C5WL94_9ANUR</name>
<sequence length="133" mass="15923">MAAVRRSTRLLNPINRFLQLGSPRGFLSRLCQFHSSAERRDSNRISIVRCGRSTHVRIYPVLLVQPDGSTISIQYKEPRRLLLIPVDIYTMSEEERRARLRKREQSRRGPSKKEEEIMEDFNMEEYRKFWKKK</sequence>
<dbReference type="InterPro" id="IPR044884">
    <property type="entry name" value="Ribosomal_mL55_sf"/>
</dbReference>
<dbReference type="GO" id="GO:0003735">
    <property type="term" value="F:structural constituent of ribosome"/>
    <property type="evidence" value="ECO:0007669"/>
    <property type="project" value="InterPro"/>
</dbReference>
<dbReference type="Proteomes" id="UP000694569">
    <property type="component" value="Unplaced"/>
</dbReference>